<dbReference type="Pfam" id="PF16537">
    <property type="entry name" value="T2SSB"/>
    <property type="match status" value="1"/>
</dbReference>
<organism evidence="3">
    <name type="scientific">uncultured organism</name>
    <dbReference type="NCBI Taxonomy" id="155900"/>
    <lineage>
        <taxon>unclassified sequences</taxon>
        <taxon>environmental samples</taxon>
    </lineage>
</organism>
<evidence type="ECO:0000313" key="3">
    <source>
        <dbReference type="EMBL" id="QEA07483.1"/>
    </source>
</evidence>
<dbReference type="AlphaFoldDB" id="A0A5B8RHK6"/>
<reference evidence="3" key="1">
    <citation type="submission" date="2019-06" db="EMBL/GenBank/DDBJ databases">
        <authorList>
            <person name="Murdoch R.W."/>
            <person name="Fathepure B."/>
        </authorList>
    </citation>
    <scope>NUCLEOTIDE SEQUENCE</scope>
</reference>
<dbReference type="InterPro" id="IPR032389">
    <property type="entry name" value="GspB_C"/>
</dbReference>
<feature type="domain" description="Type II secretion system protein GspB C-terminal" evidence="2">
    <location>
        <begin position="95"/>
        <end position="150"/>
    </location>
</feature>
<dbReference type="EMBL" id="MN079259">
    <property type="protein sequence ID" value="QEA07483.1"/>
    <property type="molecule type" value="Genomic_DNA"/>
</dbReference>
<gene>
    <name evidence="3" type="ORF">KBTEX_03834</name>
</gene>
<evidence type="ECO:0000256" key="1">
    <source>
        <dbReference type="SAM" id="MobiDB-lite"/>
    </source>
</evidence>
<evidence type="ECO:0000259" key="2">
    <source>
        <dbReference type="Pfam" id="PF16537"/>
    </source>
</evidence>
<accession>A0A5B8RHK6</accession>
<proteinExistence type="predicted"/>
<sequence>MTGPVGESLLADAAVDGRSTGDGAAATSPPVSRTVAAGEGAENHAGRSPDTGTGTDNDRRPAETTDARAPPSSGDGGSAPVTAWSQLPLTYRAQVPTFAINVHVYAPEPARRFVMVDMKRYREGDTLPVGPRVESITSDGLVLAWRGRRFLWPVDGPPR</sequence>
<feature type="region of interest" description="Disordered" evidence="1">
    <location>
        <begin position="1"/>
        <end position="82"/>
    </location>
</feature>
<protein>
    <recommendedName>
        <fullName evidence="2">Type II secretion system protein GspB C-terminal domain-containing protein</fullName>
    </recommendedName>
</protein>
<name>A0A5B8RHK6_9ZZZZ</name>
<feature type="compositionally biased region" description="Basic and acidic residues" evidence="1">
    <location>
        <begin position="56"/>
        <end position="66"/>
    </location>
</feature>